<evidence type="ECO:0000313" key="2">
    <source>
        <dbReference type="Proteomes" id="UP000800200"/>
    </source>
</evidence>
<accession>A0A6A6DFS9</accession>
<gene>
    <name evidence="1" type="ORF">K469DRAFT_607313</name>
</gene>
<sequence>RPRLPDPPCFNSKLYTLRTWLLSIKAKLRSDQLTGANAFNYVWDCLEQPQQASILHLRQSAEEAQS</sequence>
<dbReference type="AlphaFoldDB" id="A0A6A6DFS9"/>
<organism evidence="1 2">
    <name type="scientific">Zopfia rhizophila CBS 207.26</name>
    <dbReference type="NCBI Taxonomy" id="1314779"/>
    <lineage>
        <taxon>Eukaryota</taxon>
        <taxon>Fungi</taxon>
        <taxon>Dikarya</taxon>
        <taxon>Ascomycota</taxon>
        <taxon>Pezizomycotina</taxon>
        <taxon>Dothideomycetes</taxon>
        <taxon>Dothideomycetes incertae sedis</taxon>
        <taxon>Zopfiaceae</taxon>
        <taxon>Zopfia</taxon>
    </lineage>
</organism>
<protein>
    <submittedName>
        <fullName evidence="1">Uncharacterized protein</fullName>
    </submittedName>
</protein>
<dbReference type="OrthoDB" id="4501855at2759"/>
<reference evidence="1" key="1">
    <citation type="journal article" date="2020" name="Stud. Mycol.">
        <title>101 Dothideomycetes genomes: a test case for predicting lifestyles and emergence of pathogens.</title>
        <authorList>
            <person name="Haridas S."/>
            <person name="Albert R."/>
            <person name="Binder M."/>
            <person name="Bloem J."/>
            <person name="Labutti K."/>
            <person name="Salamov A."/>
            <person name="Andreopoulos B."/>
            <person name="Baker S."/>
            <person name="Barry K."/>
            <person name="Bills G."/>
            <person name="Bluhm B."/>
            <person name="Cannon C."/>
            <person name="Castanera R."/>
            <person name="Culley D."/>
            <person name="Daum C."/>
            <person name="Ezra D."/>
            <person name="Gonzalez J."/>
            <person name="Henrissat B."/>
            <person name="Kuo A."/>
            <person name="Liang C."/>
            <person name="Lipzen A."/>
            <person name="Lutzoni F."/>
            <person name="Magnuson J."/>
            <person name="Mondo S."/>
            <person name="Nolan M."/>
            <person name="Ohm R."/>
            <person name="Pangilinan J."/>
            <person name="Park H.-J."/>
            <person name="Ramirez L."/>
            <person name="Alfaro M."/>
            <person name="Sun H."/>
            <person name="Tritt A."/>
            <person name="Yoshinaga Y."/>
            <person name="Zwiers L.-H."/>
            <person name="Turgeon B."/>
            <person name="Goodwin S."/>
            <person name="Spatafora J."/>
            <person name="Crous P."/>
            <person name="Grigoriev I."/>
        </authorList>
    </citation>
    <scope>NUCLEOTIDE SEQUENCE</scope>
    <source>
        <strain evidence="1">CBS 207.26</strain>
    </source>
</reference>
<feature type="non-terminal residue" evidence="1">
    <location>
        <position position="1"/>
    </location>
</feature>
<keyword evidence="2" id="KW-1185">Reference proteome</keyword>
<evidence type="ECO:0000313" key="1">
    <source>
        <dbReference type="EMBL" id="KAF2176436.1"/>
    </source>
</evidence>
<dbReference type="EMBL" id="ML994709">
    <property type="protein sequence ID" value="KAF2176436.1"/>
    <property type="molecule type" value="Genomic_DNA"/>
</dbReference>
<dbReference type="Proteomes" id="UP000800200">
    <property type="component" value="Unassembled WGS sequence"/>
</dbReference>
<proteinExistence type="predicted"/>
<name>A0A6A6DFS9_9PEZI</name>